<dbReference type="Proteomes" id="UP001500936">
    <property type="component" value="Unassembled WGS sequence"/>
</dbReference>
<name>A0ABP8KSL8_9BACT</name>
<evidence type="ECO:0000313" key="1">
    <source>
        <dbReference type="EMBL" id="GAA4414471.1"/>
    </source>
</evidence>
<gene>
    <name evidence="1" type="ORF">GCM10023187_44020</name>
</gene>
<proteinExistence type="predicted"/>
<comment type="caution">
    <text evidence="1">The sequence shown here is derived from an EMBL/GenBank/DDBJ whole genome shotgun (WGS) entry which is preliminary data.</text>
</comment>
<sequence length="103" mass="12125">MLTMKRFSVVYRLKEQYYHIPCFTYIKATTLLRKAHSTPFGKPIGIYDAKTELFKWGPLQQSLYNTLSLGEQGRQGSVIIDRVQLLRRQDERLAEEEIPLDLY</sequence>
<reference evidence="2" key="1">
    <citation type="journal article" date="2019" name="Int. J. Syst. Evol. Microbiol.">
        <title>The Global Catalogue of Microorganisms (GCM) 10K type strain sequencing project: providing services to taxonomists for standard genome sequencing and annotation.</title>
        <authorList>
            <consortium name="The Broad Institute Genomics Platform"/>
            <consortium name="The Broad Institute Genome Sequencing Center for Infectious Disease"/>
            <person name="Wu L."/>
            <person name="Ma J."/>
        </authorList>
    </citation>
    <scope>NUCLEOTIDE SEQUENCE [LARGE SCALE GENOMIC DNA]</scope>
    <source>
        <strain evidence="2">JCM 17925</strain>
    </source>
</reference>
<organism evidence="1 2">
    <name type="scientific">Nibrella viscosa</name>
    <dbReference type="NCBI Taxonomy" id="1084524"/>
    <lineage>
        <taxon>Bacteria</taxon>
        <taxon>Pseudomonadati</taxon>
        <taxon>Bacteroidota</taxon>
        <taxon>Cytophagia</taxon>
        <taxon>Cytophagales</taxon>
        <taxon>Spirosomataceae</taxon>
        <taxon>Nibrella</taxon>
    </lineage>
</organism>
<dbReference type="EMBL" id="BAABHB010000011">
    <property type="protein sequence ID" value="GAA4414471.1"/>
    <property type="molecule type" value="Genomic_DNA"/>
</dbReference>
<accession>A0ABP8KSL8</accession>
<evidence type="ECO:0000313" key="2">
    <source>
        <dbReference type="Proteomes" id="UP001500936"/>
    </source>
</evidence>
<protein>
    <submittedName>
        <fullName evidence="1">Uncharacterized protein</fullName>
    </submittedName>
</protein>
<keyword evidence="2" id="KW-1185">Reference proteome</keyword>